<sequence length="170" mass="19120">MGIDLELADCAAARSRLADCRQAGTLCAHEPDCEAALYRLLARAATDRPGEDNPWEFPYRKFADINEKMELAGMGYPAQPTAWESGDTDGRVEHDDAWRAQTVPGRLGIPAFKLLSNDRWLITTKEIDEALDAYTRTPDTVRAELETDPKWLAWLRWLTVARDHGGFEAE</sequence>
<gene>
    <name evidence="1" type="ORF">CLV67_104171</name>
</gene>
<dbReference type="EMBL" id="PVMZ01000004">
    <property type="protein sequence ID" value="PRX22643.1"/>
    <property type="molecule type" value="Genomic_DNA"/>
</dbReference>
<keyword evidence="2" id="KW-1185">Reference proteome</keyword>
<proteinExistence type="predicted"/>
<dbReference type="Proteomes" id="UP000239415">
    <property type="component" value="Unassembled WGS sequence"/>
</dbReference>
<comment type="caution">
    <text evidence="1">The sequence shown here is derived from an EMBL/GenBank/DDBJ whole genome shotgun (WGS) entry which is preliminary data.</text>
</comment>
<dbReference type="AlphaFoldDB" id="A0A2T0KGS8"/>
<evidence type="ECO:0000313" key="2">
    <source>
        <dbReference type="Proteomes" id="UP000239415"/>
    </source>
</evidence>
<dbReference type="OrthoDB" id="3389298at2"/>
<evidence type="ECO:0000313" key="1">
    <source>
        <dbReference type="EMBL" id="PRX22643.1"/>
    </source>
</evidence>
<name>A0A2T0KGS8_9ACTN</name>
<accession>A0A2T0KGS8</accession>
<dbReference type="RefSeq" id="WP_106317474.1">
    <property type="nucleotide sequence ID" value="NZ_BOMO01000020.1"/>
</dbReference>
<protein>
    <submittedName>
        <fullName evidence="1">Uncharacterized protein</fullName>
    </submittedName>
</protein>
<reference evidence="1 2" key="1">
    <citation type="submission" date="2018-03" db="EMBL/GenBank/DDBJ databases">
        <title>Genomic Encyclopedia of Archaeal and Bacterial Type Strains, Phase II (KMG-II): from individual species to whole genera.</title>
        <authorList>
            <person name="Goeker M."/>
        </authorList>
    </citation>
    <scope>NUCLEOTIDE SEQUENCE [LARGE SCALE GENOMIC DNA]</scope>
    <source>
        <strain evidence="1 2">DSM 43146</strain>
    </source>
</reference>
<organism evidence="1 2">
    <name type="scientific">Actinoplanes italicus</name>
    <dbReference type="NCBI Taxonomy" id="113567"/>
    <lineage>
        <taxon>Bacteria</taxon>
        <taxon>Bacillati</taxon>
        <taxon>Actinomycetota</taxon>
        <taxon>Actinomycetes</taxon>
        <taxon>Micromonosporales</taxon>
        <taxon>Micromonosporaceae</taxon>
        <taxon>Actinoplanes</taxon>
    </lineage>
</organism>